<dbReference type="Proteomes" id="UP000752012">
    <property type="component" value="Unassembled WGS sequence"/>
</dbReference>
<keyword evidence="1" id="KW-0812">Transmembrane</keyword>
<evidence type="ECO:0000259" key="2">
    <source>
        <dbReference type="SMART" id="SM00014"/>
    </source>
</evidence>
<evidence type="ECO:0000313" key="4">
    <source>
        <dbReference type="Proteomes" id="UP000752012"/>
    </source>
</evidence>
<organism evidence="3 4">
    <name type="scientific">Alkalicoccus luteus</name>
    <dbReference type="NCBI Taxonomy" id="1237094"/>
    <lineage>
        <taxon>Bacteria</taxon>
        <taxon>Bacillati</taxon>
        <taxon>Bacillota</taxon>
        <taxon>Bacilli</taxon>
        <taxon>Bacillales</taxon>
        <taxon>Bacillaceae</taxon>
        <taxon>Alkalicoccus</taxon>
    </lineage>
</organism>
<dbReference type="SMART" id="SM00014">
    <property type="entry name" value="acidPPc"/>
    <property type="match status" value="1"/>
</dbReference>
<evidence type="ECO:0000256" key="1">
    <source>
        <dbReference type="SAM" id="Phobius"/>
    </source>
</evidence>
<protein>
    <submittedName>
        <fullName evidence="3">Phosphatase PAP2 family protein</fullName>
    </submittedName>
</protein>
<dbReference type="Pfam" id="PF01569">
    <property type="entry name" value="PAP2"/>
    <property type="match status" value="1"/>
</dbReference>
<feature type="transmembrane region" description="Helical" evidence="1">
    <location>
        <begin position="112"/>
        <end position="130"/>
    </location>
</feature>
<dbReference type="Gene3D" id="1.20.144.10">
    <property type="entry name" value="Phosphatidic acid phosphatase type 2/haloperoxidase"/>
    <property type="match status" value="2"/>
</dbReference>
<feature type="transmembrane region" description="Helical" evidence="1">
    <location>
        <begin position="37"/>
        <end position="57"/>
    </location>
</feature>
<dbReference type="RefSeq" id="WP_168004512.1">
    <property type="nucleotide sequence ID" value="NZ_JAATHJ010000001.1"/>
</dbReference>
<evidence type="ECO:0000313" key="3">
    <source>
        <dbReference type="EMBL" id="NJP36244.1"/>
    </source>
</evidence>
<reference evidence="3 4" key="1">
    <citation type="submission" date="2020-03" db="EMBL/GenBank/DDBJ databases">
        <title>Assessment of the enzymatic potential of alkaline-tolerant lipase obtained from Bacillus luteus H11 (technogenic soil) for the bioremediation of saline soils contaminated with petroleum substances.</title>
        <authorList>
            <person name="Kalwasinska A."/>
        </authorList>
    </citation>
    <scope>NUCLEOTIDE SEQUENCE [LARGE SCALE GENOMIC DNA]</scope>
    <source>
        <strain evidence="3 4">H11</strain>
    </source>
</reference>
<feature type="domain" description="Phosphatidic acid phosphatase type 2/haloperoxidase" evidence="2">
    <location>
        <begin position="36"/>
        <end position="155"/>
    </location>
</feature>
<feature type="transmembrane region" description="Helical" evidence="1">
    <location>
        <begin position="136"/>
        <end position="157"/>
    </location>
</feature>
<keyword evidence="1" id="KW-1133">Transmembrane helix</keyword>
<keyword evidence="1" id="KW-0472">Membrane</keyword>
<feature type="transmembrane region" description="Helical" evidence="1">
    <location>
        <begin position="87"/>
        <end position="105"/>
    </location>
</feature>
<dbReference type="AlphaFoldDB" id="A0A969PRK5"/>
<accession>A0A969PRK5</accession>
<name>A0A969PRK5_9BACI</name>
<dbReference type="InterPro" id="IPR036938">
    <property type="entry name" value="PAP2/HPO_sf"/>
</dbReference>
<feature type="transmembrane region" description="Helical" evidence="1">
    <location>
        <begin position="6"/>
        <end position="30"/>
    </location>
</feature>
<dbReference type="EMBL" id="JAATHJ010000001">
    <property type="protein sequence ID" value="NJP36244.1"/>
    <property type="molecule type" value="Genomic_DNA"/>
</dbReference>
<gene>
    <name evidence="3" type="ORF">HCN83_01435</name>
</gene>
<comment type="caution">
    <text evidence="3">The sequence shown here is derived from an EMBL/GenBank/DDBJ whole genome shotgun (WGS) entry which is preliminary data.</text>
</comment>
<dbReference type="InterPro" id="IPR000326">
    <property type="entry name" value="PAP2/HPO"/>
</dbReference>
<dbReference type="SUPFAM" id="SSF48317">
    <property type="entry name" value="Acid phosphatase/Vanadium-dependent haloperoxidase"/>
    <property type="match status" value="1"/>
</dbReference>
<sequence length="166" mass="18660">MSAVSAAGWFGSAEVTIATALLAAGVFLIYKKRRLAWYVMAYFFGGMLFTVMLKYLIQRERPGAERMIELFSFEFELESYSFPSGHAMRLLLLAGFLIWLLLHYCSSRVMRAGAGIFIFLAVAAGSYSRVSDGWHYLSDIAGSFFAAVIFASLFLMVTRQHIFENV</sequence>
<keyword evidence="4" id="KW-1185">Reference proteome</keyword>
<proteinExistence type="predicted"/>
<dbReference type="PANTHER" id="PTHR14969:SF13">
    <property type="entry name" value="AT30094P"/>
    <property type="match status" value="1"/>
</dbReference>
<dbReference type="PANTHER" id="PTHR14969">
    <property type="entry name" value="SPHINGOSINE-1-PHOSPHATE PHOSPHOHYDROLASE"/>
    <property type="match status" value="1"/>
</dbReference>